<dbReference type="Pfam" id="PF07971">
    <property type="entry name" value="Glyco_hydro_92"/>
    <property type="match status" value="1"/>
</dbReference>
<dbReference type="SUPFAM" id="SSF48208">
    <property type="entry name" value="Six-hairpin glycosidases"/>
    <property type="match status" value="1"/>
</dbReference>
<gene>
    <name evidence="4" type="ORF">SAMN05421771_1631</name>
</gene>
<dbReference type="InterPro" id="IPR012939">
    <property type="entry name" value="Glyco_hydro_92"/>
</dbReference>
<dbReference type="STRING" id="474950.SAMN05421771_1631"/>
<dbReference type="Gene3D" id="2.70.98.10">
    <property type="match status" value="1"/>
</dbReference>
<dbReference type="GO" id="GO:0000224">
    <property type="term" value="F:peptide-N4-(N-acetyl-beta-glucosaminyl)asparagine amidase activity"/>
    <property type="evidence" value="ECO:0007669"/>
    <property type="project" value="TreeGrafter"/>
</dbReference>
<dbReference type="InterPro" id="IPR014718">
    <property type="entry name" value="GH-type_carb-bd"/>
</dbReference>
<protein>
    <submittedName>
        <fullName evidence="4">Alpha-1,2-mannosidase, putative</fullName>
    </submittedName>
</protein>
<keyword evidence="5" id="KW-1185">Reference proteome</keyword>
<sequence>MVSRRTFVGALSAGAAAVYARSAFALPVAKSEGAADHTKWVKLAIGTGGHGHTFPGATVPFGAVQLSPDTGASDWDHCSGYHYNDDSILGFSHTHLSGTGCIDMLDVLLMPATDDFKFDPKAGVDAKTSYRSKFSHADEVAVPGYYKVFLKDSKVTAELTATERTGMHRYTFPKSDKSVFLLDMMHTDPHQKDPVRWASLTVVGNDSIVGARCMDVWGKGRQIHFAMKFSKPFTSVDFYDDGVLVDDGSKVVKGKALRAVIHYKTTEKETILVKTGISGVSIDGAKANLAAEAPGWDFNGTRAAAHAMWQKALTRVDIAGGDEKYLEIYYTGLYHMMVAPTLFDDVDGKYRGMDDKVHQMAKGEHNFSTFSLWDTYRALHPMYTLMMSERVPALVNCLIRMANESPQGVPIWPLQGAETLCMDGYHSAPVVAEAVAKGFQGIDVKAAYEPFKKRALSDDYRGLGEYRKYGYVPCDTEDESGSKTMDYAYDDRAVAALAKAAGETADYELLMKQSKNFVNLYDKETGFIRPRYADGHWAGHPFNPKSINISGKRDYTEANAWQTTFLVQHNIPLLIETMGGNEKFIEKLDALFNQSSDLPPDMPPDVAGMVGQYAHGNEPSHHIAYMYNYAGAPEKTQSRIRSLLETQYDNKPDGMAGNEDCGQMSAWFCMSALGLYAVDPVSAMYDFGTPLFDKVSVSVGEGKKLVVEAKRESAKSMYLHGVTWNGASHAGLQIAHAQLAQGGTLVFQLGDAPAKA</sequence>
<feature type="domain" description="Glycosyl hydrolase family 92" evidence="2">
    <location>
        <begin position="284"/>
        <end position="751"/>
    </location>
</feature>
<accession>A0A1I6M0Y8</accession>
<feature type="signal peptide" evidence="1">
    <location>
        <begin position="1"/>
        <end position="25"/>
    </location>
</feature>
<dbReference type="OrthoDB" id="9804511at2"/>
<dbReference type="FunFam" id="3.30.2080.10:FF:000001">
    <property type="entry name" value="Alpha-1,2-mannosidase subfamily"/>
    <property type="match status" value="1"/>
</dbReference>
<dbReference type="GO" id="GO:0006516">
    <property type="term" value="P:glycoprotein catabolic process"/>
    <property type="evidence" value="ECO:0007669"/>
    <property type="project" value="TreeGrafter"/>
</dbReference>
<dbReference type="Pfam" id="PF17678">
    <property type="entry name" value="Glyco_hydro_92N"/>
    <property type="match status" value="1"/>
</dbReference>
<dbReference type="PANTHER" id="PTHR12143">
    <property type="entry name" value="PEPTIDE N-GLYCANASE PNGASE -RELATED"/>
    <property type="match status" value="1"/>
</dbReference>
<dbReference type="InterPro" id="IPR041371">
    <property type="entry name" value="GH92_N"/>
</dbReference>
<dbReference type="RefSeq" id="WP_089838278.1">
    <property type="nucleotide sequence ID" value="NZ_FOZL01000001.1"/>
</dbReference>
<name>A0A1I6M0Y8_9BACT</name>
<dbReference type="Gene3D" id="1.20.1610.10">
    <property type="entry name" value="alpha-1,2-mannosidases domains"/>
    <property type="match status" value="1"/>
</dbReference>
<dbReference type="GO" id="GO:0005829">
    <property type="term" value="C:cytosol"/>
    <property type="evidence" value="ECO:0007669"/>
    <property type="project" value="TreeGrafter"/>
</dbReference>
<keyword evidence="1" id="KW-0732">Signal</keyword>
<dbReference type="InterPro" id="IPR005887">
    <property type="entry name" value="GH92_a_mannosidase_put"/>
</dbReference>
<feature type="chain" id="PRO_5011630758" evidence="1">
    <location>
        <begin position="26"/>
        <end position="756"/>
    </location>
</feature>
<proteinExistence type="predicted"/>
<dbReference type="NCBIfam" id="TIGR01180">
    <property type="entry name" value="aman2_put"/>
    <property type="match status" value="1"/>
</dbReference>
<dbReference type="PROSITE" id="PS51318">
    <property type="entry name" value="TAT"/>
    <property type="match status" value="1"/>
</dbReference>
<dbReference type="Proteomes" id="UP000199024">
    <property type="component" value="Unassembled WGS sequence"/>
</dbReference>
<dbReference type="InterPro" id="IPR006311">
    <property type="entry name" value="TAT_signal"/>
</dbReference>
<organism evidence="4 5">
    <name type="scientific">Granulicella pectinivorans</name>
    <dbReference type="NCBI Taxonomy" id="474950"/>
    <lineage>
        <taxon>Bacteria</taxon>
        <taxon>Pseudomonadati</taxon>
        <taxon>Acidobacteriota</taxon>
        <taxon>Terriglobia</taxon>
        <taxon>Terriglobales</taxon>
        <taxon>Acidobacteriaceae</taxon>
        <taxon>Granulicella</taxon>
    </lineage>
</organism>
<evidence type="ECO:0000313" key="4">
    <source>
        <dbReference type="EMBL" id="SFS09355.1"/>
    </source>
</evidence>
<dbReference type="Gene3D" id="3.30.2080.10">
    <property type="entry name" value="GH92 mannosidase domain"/>
    <property type="match status" value="1"/>
</dbReference>
<dbReference type="EMBL" id="FOZL01000001">
    <property type="protein sequence ID" value="SFS09355.1"/>
    <property type="molecule type" value="Genomic_DNA"/>
</dbReference>
<evidence type="ECO:0000313" key="5">
    <source>
        <dbReference type="Proteomes" id="UP000199024"/>
    </source>
</evidence>
<evidence type="ECO:0000256" key="1">
    <source>
        <dbReference type="SAM" id="SignalP"/>
    </source>
</evidence>
<dbReference type="AlphaFoldDB" id="A0A1I6M0Y8"/>
<dbReference type="GO" id="GO:0005975">
    <property type="term" value="P:carbohydrate metabolic process"/>
    <property type="evidence" value="ECO:0007669"/>
    <property type="project" value="InterPro"/>
</dbReference>
<dbReference type="InterPro" id="IPR008928">
    <property type="entry name" value="6-hairpin_glycosidase_sf"/>
</dbReference>
<dbReference type="Gene3D" id="1.20.1050.60">
    <property type="entry name" value="alpha-1,2-mannosidase"/>
    <property type="match status" value="1"/>
</dbReference>
<evidence type="ECO:0000259" key="3">
    <source>
        <dbReference type="Pfam" id="PF17678"/>
    </source>
</evidence>
<feature type="domain" description="Glycosyl hydrolase family 92 N-terminal" evidence="3">
    <location>
        <begin position="40"/>
        <end position="278"/>
    </location>
</feature>
<dbReference type="GO" id="GO:0030246">
    <property type="term" value="F:carbohydrate binding"/>
    <property type="evidence" value="ECO:0007669"/>
    <property type="project" value="InterPro"/>
</dbReference>
<evidence type="ECO:0000259" key="2">
    <source>
        <dbReference type="Pfam" id="PF07971"/>
    </source>
</evidence>
<reference evidence="4 5" key="1">
    <citation type="submission" date="2016-10" db="EMBL/GenBank/DDBJ databases">
        <authorList>
            <person name="de Groot N.N."/>
        </authorList>
    </citation>
    <scope>NUCLEOTIDE SEQUENCE [LARGE SCALE GENOMIC DNA]</scope>
    <source>
        <strain evidence="4 5">DSM 21001</strain>
    </source>
</reference>
<dbReference type="InterPro" id="IPR050883">
    <property type="entry name" value="PNGase"/>
</dbReference>
<dbReference type="PANTHER" id="PTHR12143:SF39">
    <property type="entry name" value="SECRETED PROTEIN"/>
    <property type="match status" value="1"/>
</dbReference>